<evidence type="ECO:0000313" key="5">
    <source>
        <dbReference type="Proteomes" id="UP000676325"/>
    </source>
</evidence>
<feature type="DNA-binding region" description="H-T-H motif" evidence="2">
    <location>
        <begin position="60"/>
        <end position="79"/>
    </location>
</feature>
<dbReference type="PANTHER" id="PTHR30055">
    <property type="entry name" value="HTH-TYPE TRANSCRIPTIONAL REGULATOR RUTR"/>
    <property type="match status" value="1"/>
</dbReference>
<evidence type="ECO:0000256" key="1">
    <source>
        <dbReference type="ARBA" id="ARBA00023125"/>
    </source>
</evidence>
<dbReference type="SUPFAM" id="SSF46689">
    <property type="entry name" value="Homeodomain-like"/>
    <property type="match status" value="1"/>
</dbReference>
<reference evidence="4" key="1">
    <citation type="submission" date="2021-04" db="EMBL/GenBank/DDBJ databases">
        <title>Genome based classification of Actinospica acidithermotolerans sp. nov., an actinobacterium isolated from an Indonesian hot spring.</title>
        <authorList>
            <person name="Kusuma A.B."/>
            <person name="Putra K.E."/>
            <person name="Nafisah S."/>
            <person name="Loh J."/>
            <person name="Nouioui I."/>
            <person name="Goodfellow M."/>
        </authorList>
    </citation>
    <scope>NUCLEOTIDE SEQUENCE</scope>
    <source>
        <strain evidence="4">MGRD01-02</strain>
    </source>
</reference>
<feature type="domain" description="HTH tetR-type" evidence="3">
    <location>
        <begin position="37"/>
        <end position="97"/>
    </location>
</feature>
<name>A0A941EDB3_9ACTN</name>
<sequence length="226" mass="24251">MTASSPPPDPVAPSRAAQAAALQLLGQAPPSERADAARNRARLLQAAATLIQEQGAEHLTMDAVAAAAGVGKGTVFRRFGDRSGLLFALLDETELTFQNAFMLGPPPLGPGAGPIARLEAFGTARLRHLLDNLNLYLEADQQATARYTSPSRNVRARHIAILLHEADVRGDLDLLAETLLGTLDPTFVHHLLARRGHDADQLEAGWRDLVARITHPAITREAAHVR</sequence>
<protein>
    <submittedName>
        <fullName evidence="4">TetR/AcrR family transcriptional regulator</fullName>
    </submittedName>
</protein>
<accession>A0A941EDB3</accession>
<keyword evidence="5" id="KW-1185">Reference proteome</keyword>
<dbReference type="Proteomes" id="UP000676325">
    <property type="component" value="Unassembled WGS sequence"/>
</dbReference>
<dbReference type="Gene3D" id="1.10.357.10">
    <property type="entry name" value="Tetracycline Repressor, domain 2"/>
    <property type="match status" value="1"/>
</dbReference>
<dbReference type="AlphaFoldDB" id="A0A941EDB3"/>
<dbReference type="InterPro" id="IPR001647">
    <property type="entry name" value="HTH_TetR"/>
</dbReference>
<dbReference type="PANTHER" id="PTHR30055:SF209">
    <property type="entry name" value="POSSIBLE TRANSCRIPTIONAL REGULATORY PROTEIN (PROBABLY TETR-FAMILY)"/>
    <property type="match status" value="1"/>
</dbReference>
<proteinExistence type="predicted"/>
<evidence type="ECO:0000313" key="4">
    <source>
        <dbReference type="EMBL" id="MBR7828310.1"/>
    </source>
</evidence>
<dbReference type="InterPro" id="IPR050109">
    <property type="entry name" value="HTH-type_TetR-like_transc_reg"/>
</dbReference>
<evidence type="ECO:0000256" key="2">
    <source>
        <dbReference type="PROSITE-ProRule" id="PRU00335"/>
    </source>
</evidence>
<dbReference type="GO" id="GO:0003700">
    <property type="term" value="F:DNA-binding transcription factor activity"/>
    <property type="evidence" value="ECO:0007669"/>
    <property type="project" value="TreeGrafter"/>
</dbReference>
<dbReference type="EMBL" id="JAGSOH010000053">
    <property type="protein sequence ID" value="MBR7828310.1"/>
    <property type="molecule type" value="Genomic_DNA"/>
</dbReference>
<dbReference type="RefSeq" id="WP_212519448.1">
    <property type="nucleotide sequence ID" value="NZ_JAGSOH010000053.1"/>
</dbReference>
<keyword evidence="1 2" id="KW-0238">DNA-binding</keyword>
<dbReference type="PRINTS" id="PR00455">
    <property type="entry name" value="HTHTETR"/>
</dbReference>
<dbReference type="GO" id="GO:0000976">
    <property type="term" value="F:transcription cis-regulatory region binding"/>
    <property type="evidence" value="ECO:0007669"/>
    <property type="project" value="TreeGrafter"/>
</dbReference>
<organism evidence="4 5">
    <name type="scientific">Actinospica acidithermotolerans</name>
    <dbReference type="NCBI Taxonomy" id="2828514"/>
    <lineage>
        <taxon>Bacteria</taxon>
        <taxon>Bacillati</taxon>
        <taxon>Actinomycetota</taxon>
        <taxon>Actinomycetes</taxon>
        <taxon>Catenulisporales</taxon>
        <taxon>Actinospicaceae</taxon>
        <taxon>Actinospica</taxon>
    </lineage>
</organism>
<comment type="caution">
    <text evidence="4">The sequence shown here is derived from an EMBL/GenBank/DDBJ whole genome shotgun (WGS) entry which is preliminary data.</text>
</comment>
<evidence type="ECO:0000259" key="3">
    <source>
        <dbReference type="PROSITE" id="PS50977"/>
    </source>
</evidence>
<dbReference type="InterPro" id="IPR009057">
    <property type="entry name" value="Homeodomain-like_sf"/>
</dbReference>
<dbReference type="PROSITE" id="PS50977">
    <property type="entry name" value="HTH_TETR_2"/>
    <property type="match status" value="1"/>
</dbReference>
<gene>
    <name evidence="4" type="ORF">KDK95_18505</name>
</gene>
<dbReference type="Pfam" id="PF00440">
    <property type="entry name" value="TetR_N"/>
    <property type="match status" value="1"/>
</dbReference>